<keyword evidence="2" id="KW-1185">Reference proteome</keyword>
<evidence type="ECO:0000313" key="2">
    <source>
        <dbReference type="Proteomes" id="UP000216605"/>
    </source>
</evidence>
<dbReference type="OrthoDB" id="1202966at2"/>
<evidence type="ECO:0000313" key="1">
    <source>
        <dbReference type="EMBL" id="OYQ32148.1"/>
    </source>
</evidence>
<organism evidence="1 2">
    <name type="scientific">Flavobacterium cyanobacteriorum</name>
    <dbReference type="NCBI Taxonomy" id="2022802"/>
    <lineage>
        <taxon>Bacteria</taxon>
        <taxon>Pseudomonadati</taxon>
        <taxon>Bacteroidota</taxon>
        <taxon>Flavobacteriia</taxon>
        <taxon>Flavobacteriales</taxon>
        <taxon>Flavobacteriaceae</taxon>
        <taxon>Flavobacterium</taxon>
    </lineage>
</organism>
<dbReference type="Proteomes" id="UP000216605">
    <property type="component" value="Unassembled WGS sequence"/>
</dbReference>
<gene>
    <name evidence="1" type="ORF">CHU92_14430</name>
</gene>
<accession>A0A255YSF5</accession>
<protein>
    <recommendedName>
        <fullName evidence="3">CopG family transcriptional regulator</fullName>
    </recommendedName>
</protein>
<dbReference type="EMBL" id="NOXV01000304">
    <property type="protein sequence ID" value="OYQ32148.1"/>
    <property type="molecule type" value="Genomic_DNA"/>
</dbReference>
<dbReference type="AlphaFoldDB" id="A0A255YSF5"/>
<dbReference type="RefSeq" id="WP_094416934.1">
    <property type="nucleotide sequence ID" value="NZ_NOXV01000304.1"/>
</dbReference>
<comment type="caution">
    <text evidence="1">The sequence shown here is derived from an EMBL/GenBank/DDBJ whole genome shotgun (WGS) entry which is preliminary data.</text>
</comment>
<sequence length="69" mass="7837">MSTLEIKKELHEIIEKGDAATVKGFYNMLKSYLAKSENDKMIAESEADIKAGRVLTHQQVKDIVASWRK</sequence>
<evidence type="ECO:0008006" key="3">
    <source>
        <dbReference type="Google" id="ProtNLM"/>
    </source>
</evidence>
<reference evidence="1 2" key="1">
    <citation type="submission" date="2017-07" db="EMBL/GenBank/DDBJ databases">
        <title>Flavobacterium cyanobacteriorum sp. nov., isolated from cyanobacterial aggregates in a eutrophic lake.</title>
        <authorList>
            <person name="Cai H."/>
        </authorList>
    </citation>
    <scope>NUCLEOTIDE SEQUENCE [LARGE SCALE GENOMIC DNA]</scope>
    <source>
        <strain evidence="1 2">TH021</strain>
    </source>
</reference>
<name>A0A255YSF5_9FLAO</name>
<proteinExistence type="predicted"/>